<gene>
    <name evidence="1" type="ORF">GIB67_021514</name>
</gene>
<dbReference type="Proteomes" id="UP000541444">
    <property type="component" value="Unassembled WGS sequence"/>
</dbReference>
<keyword evidence="2" id="KW-1185">Reference proteome</keyword>
<dbReference type="EMBL" id="JACGCM010002501">
    <property type="protein sequence ID" value="KAF6139304.1"/>
    <property type="molecule type" value="Genomic_DNA"/>
</dbReference>
<evidence type="ECO:0000313" key="2">
    <source>
        <dbReference type="Proteomes" id="UP000541444"/>
    </source>
</evidence>
<comment type="caution">
    <text evidence="1">The sequence shown here is derived from an EMBL/GenBank/DDBJ whole genome shotgun (WGS) entry which is preliminary data.</text>
</comment>
<evidence type="ECO:0000313" key="1">
    <source>
        <dbReference type="EMBL" id="KAF6139304.1"/>
    </source>
</evidence>
<dbReference type="AlphaFoldDB" id="A0A7J7L9T4"/>
<name>A0A7J7L9T4_9MAGN</name>
<accession>A0A7J7L9T4</accession>
<proteinExistence type="predicted"/>
<reference evidence="1 2" key="1">
    <citation type="journal article" date="2020" name="IScience">
        <title>Genome Sequencing of the Endangered Kingdonia uniflora (Circaeasteraceae, Ranunculales) Reveals Potential Mechanisms of Evolutionary Specialization.</title>
        <authorList>
            <person name="Sun Y."/>
            <person name="Deng T."/>
            <person name="Zhang A."/>
            <person name="Moore M.J."/>
            <person name="Landis J.B."/>
            <person name="Lin N."/>
            <person name="Zhang H."/>
            <person name="Zhang X."/>
            <person name="Huang J."/>
            <person name="Zhang X."/>
            <person name="Sun H."/>
            <person name="Wang H."/>
        </authorList>
    </citation>
    <scope>NUCLEOTIDE SEQUENCE [LARGE SCALE GENOMIC DNA]</scope>
    <source>
        <strain evidence="1">TB1705</strain>
        <tissue evidence="1">Leaf</tissue>
    </source>
</reference>
<organism evidence="1 2">
    <name type="scientific">Kingdonia uniflora</name>
    <dbReference type="NCBI Taxonomy" id="39325"/>
    <lineage>
        <taxon>Eukaryota</taxon>
        <taxon>Viridiplantae</taxon>
        <taxon>Streptophyta</taxon>
        <taxon>Embryophyta</taxon>
        <taxon>Tracheophyta</taxon>
        <taxon>Spermatophyta</taxon>
        <taxon>Magnoliopsida</taxon>
        <taxon>Ranunculales</taxon>
        <taxon>Circaeasteraceae</taxon>
        <taxon>Kingdonia</taxon>
    </lineage>
</organism>
<protein>
    <submittedName>
        <fullName evidence="1">Uncharacterized protein</fullName>
    </submittedName>
</protein>
<sequence>MSTVGRLWRNHKTRLRRLIDSCKSDAMIMKKRPKEIDLKEWNFLLKESHLQYSK</sequence>